<protein>
    <submittedName>
        <fullName evidence="2">Alpha/beta fold superfamily hydrolase</fullName>
    </submittedName>
</protein>
<name>A0A1Y0I4N4_9GAMM</name>
<dbReference type="AlphaFoldDB" id="A0A1Y0I4N4"/>
<reference evidence="2 3" key="1">
    <citation type="submission" date="2017-05" db="EMBL/GenBank/DDBJ databases">
        <title>Genomic insights into alkan degradation activity of Oleiphilus messinensis.</title>
        <authorList>
            <person name="Kozyavkin S.A."/>
            <person name="Slesarev A.I."/>
            <person name="Golyshin P.N."/>
            <person name="Korzhenkov A."/>
            <person name="Golyshina O.N."/>
            <person name="Toshchakov S.V."/>
        </authorList>
    </citation>
    <scope>NUCLEOTIDE SEQUENCE [LARGE SCALE GENOMIC DNA]</scope>
    <source>
        <strain evidence="2 3">ME102</strain>
    </source>
</reference>
<dbReference type="SUPFAM" id="SSF53474">
    <property type="entry name" value="alpha/beta-Hydrolases"/>
    <property type="match status" value="1"/>
</dbReference>
<accession>A0A1Y0I4N4</accession>
<gene>
    <name evidence="2" type="ORF">OLMES_0391</name>
</gene>
<sequence>MNKPQPHHLVIFSHGKESGPWGGKITRLAEVASTCGCDILSVDYQGMESAEQRITTCLDSIPEISGKLILVGSSMGAYVSIEVSQQVNPAGLFLLAPALGIPGYPNPSPKAVATSISVSHGWHDELIPAQVATNWAREHNATCHLYNDDHRLLNVIDQICVEFRYFLDSLLAV</sequence>
<evidence type="ECO:0000313" key="3">
    <source>
        <dbReference type="Proteomes" id="UP000196027"/>
    </source>
</evidence>
<evidence type="ECO:0000259" key="1">
    <source>
        <dbReference type="Pfam" id="PF12697"/>
    </source>
</evidence>
<dbReference type="Proteomes" id="UP000196027">
    <property type="component" value="Chromosome"/>
</dbReference>
<keyword evidence="3" id="KW-1185">Reference proteome</keyword>
<dbReference type="EMBL" id="CP021425">
    <property type="protein sequence ID" value="ARU54495.1"/>
    <property type="molecule type" value="Genomic_DNA"/>
</dbReference>
<dbReference type="RefSeq" id="WP_087459690.1">
    <property type="nucleotide sequence ID" value="NZ_CP021425.1"/>
</dbReference>
<organism evidence="2 3">
    <name type="scientific">Oleiphilus messinensis</name>
    <dbReference type="NCBI Taxonomy" id="141451"/>
    <lineage>
        <taxon>Bacteria</taxon>
        <taxon>Pseudomonadati</taxon>
        <taxon>Pseudomonadota</taxon>
        <taxon>Gammaproteobacteria</taxon>
        <taxon>Oceanospirillales</taxon>
        <taxon>Oleiphilaceae</taxon>
        <taxon>Oleiphilus</taxon>
    </lineage>
</organism>
<evidence type="ECO:0000313" key="2">
    <source>
        <dbReference type="EMBL" id="ARU54495.1"/>
    </source>
</evidence>
<feature type="domain" description="AB hydrolase-1" evidence="1">
    <location>
        <begin position="10"/>
        <end position="124"/>
    </location>
</feature>
<dbReference type="Pfam" id="PF12697">
    <property type="entry name" value="Abhydrolase_6"/>
    <property type="match status" value="1"/>
</dbReference>
<keyword evidence="2" id="KW-0378">Hydrolase</keyword>
<dbReference type="KEGG" id="ome:OLMES_0391"/>
<proteinExistence type="predicted"/>
<dbReference type="InterPro" id="IPR000073">
    <property type="entry name" value="AB_hydrolase_1"/>
</dbReference>
<dbReference type="InterPro" id="IPR029058">
    <property type="entry name" value="AB_hydrolase_fold"/>
</dbReference>
<dbReference type="Gene3D" id="3.40.50.1820">
    <property type="entry name" value="alpha/beta hydrolase"/>
    <property type="match status" value="1"/>
</dbReference>
<dbReference type="OrthoDB" id="264572at2"/>
<dbReference type="GO" id="GO:0016787">
    <property type="term" value="F:hydrolase activity"/>
    <property type="evidence" value="ECO:0007669"/>
    <property type="project" value="UniProtKB-KW"/>
</dbReference>